<evidence type="ECO:0000313" key="1">
    <source>
        <dbReference type="EMBL" id="MBD1362500.1"/>
    </source>
</evidence>
<comment type="caution">
    <text evidence="1">The sequence shown here is derived from an EMBL/GenBank/DDBJ whole genome shotgun (WGS) entry which is preliminary data.</text>
</comment>
<dbReference type="Proteomes" id="UP000606600">
    <property type="component" value="Unassembled WGS sequence"/>
</dbReference>
<dbReference type="EMBL" id="JACWMY010000001">
    <property type="protein sequence ID" value="MBD1362500.1"/>
    <property type="molecule type" value="Genomic_DNA"/>
</dbReference>
<sequence>MKILKNSARKLNNALTMSVINLHDQGYIHDFLPMQNQHFLCLQDSVDFDISDLNIKVMAQGFDQLTKTHKYIHTIETINGSKGLLVSDVNCCGDAILAN</sequence>
<gene>
    <name evidence="1" type="ORF">IDJ77_01640</name>
</gene>
<accession>A0ABR7WJK1</accession>
<reference evidence="1 2" key="1">
    <citation type="submission" date="2020-09" db="EMBL/GenBank/DDBJ databases">
        <title>Novel species of Mucilaginibacter isolated from a glacier on the Tibetan Plateau.</title>
        <authorList>
            <person name="Liu Q."/>
            <person name="Xin Y.-H."/>
        </authorList>
    </citation>
    <scope>NUCLEOTIDE SEQUENCE [LARGE SCALE GENOMIC DNA]</scope>
    <source>
        <strain evidence="1 2">ZT4R22</strain>
    </source>
</reference>
<protein>
    <submittedName>
        <fullName evidence="1">Uncharacterized protein</fullName>
    </submittedName>
</protein>
<dbReference type="RefSeq" id="WP_191187180.1">
    <property type="nucleotide sequence ID" value="NZ_JACWMY010000001.1"/>
</dbReference>
<name>A0ABR7WJK1_9SPHI</name>
<proteinExistence type="predicted"/>
<keyword evidence="2" id="KW-1185">Reference proteome</keyword>
<organism evidence="1 2">
    <name type="scientific">Mucilaginibacter pankratovii</name>
    <dbReference type="NCBI Taxonomy" id="2772110"/>
    <lineage>
        <taxon>Bacteria</taxon>
        <taxon>Pseudomonadati</taxon>
        <taxon>Bacteroidota</taxon>
        <taxon>Sphingobacteriia</taxon>
        <taxon>Sphingobacteriales</taxon>
        <taxon>Sphingobacteriaceae</taxon>
        <taxon>Mucilaginibacter</taxon>
    </lineage>
</organism>
<evidence type="ECO:0000313" key="2">
    <source>
        <dbReference type="Proteomes" id="UP000606600"/>
    </source>
</evidence>